<feature type="domain" description="Cytochrome b5 heme-binding" evidence="5">
    <location>
        <begin position="203"/>
        <end position="273"/>
    </location>
</feature>
<evidence type="ECO:0000259" key="5">
    <source>
        <dbReference type="PROSITE" id="PS50255"/>
    </source>
</evidence>
<sequence length="366" mass="42250">MDTEWLSFCIETSLATWSLCCAKFCWEAVLVIILSGITIFRKQLSSNRVYADRLSPFCELQNSITTKSVQIRRRVESLSSLAKNCQRIPPNVEVLKGVNLTASNNSELMFSNEISRIASFMSPDEVGKFSMTDKNQYNRLQQPWIWKEQCQIQFGHIFSSQIFQDSLQKLHCHWNEEAEPIQGWKRFLLQLDCWWTDIACAGHNTERSCLVGIDSSVFELTQFLDEHPGSPETILVNAGSNCTRFFEEVGHSVTAKAMMPAFECLSAKAGGIFSQRHRQKICDEMKAELKREHKELFHGPQIVYSLPLCNHCEKRGTGHLTEFHTPCMDMHLARAQVFFVPMTNRWAFWWPCCSQFGWIQKKNRNL</sequence>
<evidence type="ECO:0000256" key="4">
    <source>
        <dbReference type="ARBA" id="ARBA00038168"/>
    </source>
</evidence>
<organism evidence="6">
    <name type="scientific">Fibrocapsa japonica</name>
    <dbReference type="NCBI Taxonomy" id="94617"/>
    <lineage>
        <taxon>Eukaryota</taxon>
        <taxon>Sar</taxon>
        <taxon>Stramenopiles</taxon>
        <taxon>Ochrophyta</taxon>
        <taxon>Raphidophyceae</taxon>
        <taxon>Chattonellales</taxon>
        <taxon>Chattonellaceae</taxon>
        <taxon>Fibrocapsa</taxon>
    </lineage>
</organism>
<accession>A0A7S2XZA4</accession>
<dbReference type="InterPro" id="IPR050668">
    <property type="entry name" value="Cytochrome_b5"/>
</dbReference>
<keyword evidence="1" id="KW-0349">Heme</keyword>
<evidence type="ECO:0000256" key="2">
    <source>
        <dbReference type="ARBA" id="ARBA00022723"/>
    </source>
</evidence>
<dbReference type="PANTHER" id="PTHR19359:SF14">
    <property type="entry name" value="CYTOCHROME B5 A"/>
    <property type="match status" value="1"/>
</dbReference>
<dbReference type="InterPro" id="IPR001199">
    <property type="entry name" value="Cyt_B5-like_heme/steroid-bd"/>
</dbReference>
<dbReference type="PRINTS" id="PR00363">
    <property type="entry name" value="CYTOCHROMEB5"/>
</dbReference>
<dbReference type="GO" id="GO:0046872">
    <property type="term" value="F:metal ion binding"/>
    <property type="evidence" value="ECO:0007669"/>
    <property type="project" value="UniProtKB-KW"/>
</dbReference>
<dbReference type="EMBL" id="HBHR01016696">
    <property type="protein sequence ID" value="CAD9868045.1"/>
    <property type="molecule type" value="Transcribed_RNA"/>
</dbReference>
<reference evidence="6" key="1">
    <citation type="submission" date="2021-01" db="EMBL/GenBank/DDBJ databases">
        <authorList>
            <person name="Corre E."/>
            <person name="Pelletier E."/>
            <person name="Niang G."/>
            <person name="Scheremetjew M."/>
            <person name="Finn R."/>
            <person name="Kale V."/>
            <person name="Holt S."/>
            <person name="Cochrane G."/>
            <person name="Meng A."/>
            <person name="Brown T."/>
            <person name="Cohen L."/>
        </authorList>
    </citation>
    <scope>NUCLEOTIDE SEQUENCE</scope>
    <source>
        <strain evidence="6">CCMP1661</strain>
    </source>
</reference>
<dbReference type="Pfam" id="PF00173">
    <property type="entry name" value="Cyt-b5"/>
    <property type="match status" value="1"/>
</dbReference>
<dbReference type="GO" id="GO:0020037">
    <property type="term" value="F:heme binding"/>
    <property type="evidence" value="ECO:0007669"/>
    <property type="project" value="TreeGrafter"/>
</dbReference>
<dbReference type="GO" id="GO:0016020">
    <property type="term" value="C:membrane"/>
    <property type="evidence" value="ECO:0007669"/>
    <property type="project" value="TreeGrafter"/>
</dbReference>
<comment type="similarity">
    <text evidence="4">Belongs to the cytochrome b5 family.</text>
</comment>
<dbReference type="SMART" id="SM01117">
    <property type="entry name" value="Cyt-b5"/>
    <property type="match status" value="1"/>
</dbReference>
<name>A0A7S2XZA4_9STRA</name>
<gene>
    <name evidence="6" type="ORF">FJAP1339_LOCUS8363</name>
</gene>
<evidence type="ECO:0000313" key="6">
    <source>
        <dbReference type="EMBL" id="CAD9868045.1"/>
    </source>
</evidence>
<dbReference type="AlphaFoldDB" id="A0A7S2XZA4"/>
<dbReference type="PANTHER" id="PTHR19359">
    <property type="entry name" value="CYTOCHROME B5"/>
    <property type="match status" value="1"/>
</dbReference>
<dbReference type="Gene3D" id="3.10.120.10">
    <property type="entry name" value="Cytochrome b5-like heme/steroid binding domain"/>
    <property type="match status" value="1"/>
</dbReference>
<dbReference type="PROSITE" id="PS50255">
    <property type="entry name" value="CYTOCHROME_B5_2"/>
    <property type="match status" value="1"/>
</dbReference>
<proteinExistence type="inferred from homology"/>
<keyword evidence="2" id="KW-0479">Metal-binding</keyword>
<protein>
    <recommendedName>
        <fullName evidence="5">Cytochrome b5 heme-binding domain-containing protein</fullName>
    </recommendedName>
</protein>
<dbReference type="SUPFAM" id="SSF55856">
    <property type="entry name" value="Cytochrome b5-like heme/steroid binding domain"/>
    <property type="match status" value="1"/>
</dbReference>
<evidence type="ECO:0000256" key="3">
    <source>
        <dbReference type="ARBA" id="ARBA00023004"/>
    </source>
</evidence>
<dbReference type="InterPro" id="IPR036400">
    <property type="entry name" value="Cyt_B5-like_heme/steroid_sf"/>
</dbReference>
<keyword evidence="3" id="KW-0408">Iron</keyword>
<evidence type="ECO:0000256" key="1">
    <source>
        <dbReference type="ARBA" id="ARBA00022617"/>
    </source>
</evidence>